<accession>A0A2N9F5G0</accession>
<dbReference type="EMBL" id="OIVN01000558">
    <property type="protein sequence ID" value="SPC82131.1"/>
    <property type="molecule type" value="Genomic_DNA"/>
</dbReference>
<sequence length="379" mass="43107">MEELRKLEQVQKTLEFIESQGIATLSNPDSNRFLANLILLLIKPCGELDMDKKCSLVSEYMPKISVEFLGEASLWVSREDITEAEDKRNGPYQDFVDDSLGLDCENKTHAGLWQTNFEGMAMVELDAMQRANSTLEDFVSTCLSLCMGLSNFMVFTGTLVIQHIKAQPVRVLLDGLDSLNEKMLHLPTSKVNVSGRDGHQGLITKFTDTFKSNPFRPLEALLECHGLLTERIREEFKCGEEYWALERKLCCAITSKDEVNELHMEFLSVSEFLVEVSDDLFDYEDDVLENSFNVLRMFVRIYGASRAPTMLAKCITEAEQKYDSLLKTLDPQLSLNYQKRCEEATKEGGKISGHRLGTWSMPPVIVDEELYRSNFLNSK</sequence>
<reference evidence="1" key="1">
    <citation type="submission" date="2018-02" db="EMBL/GenBank/DDBJ databases">
        <authorList>
            <person name="Cohen D.B."/>
            <person name="Kent A.D."/>
        </authorList>
    </citation>
    <scope>NUCLEOTIDE SEQUENCE</scope>
</reference>
<dbReference type="PANTHER" id="PTHR35754:SF2">
    <property type="entry name" value="ATP SYNTHASE SUBUNIT B"/>
    <property type="match status" value="1"/>
</dbReference>
<dbReference type="PANTHER" id="PTHR35754">
    <property type="entry name" value="ATP SYNTHASE SUBUNIT B"/>
    <property type="match status" value="1"/>
</dbReference>
<protein>
    <submittedName>
        <fullName evidence="1">Uncharacterized protein</fullName>
    </submittedName>
</protein>
<name>A0A2N9F5G0_FAGSY</name>
<dbReference type="AlphaFoldDB" id="A0A2N9F5G0"/>
<proteinExistence type="predicted"/>
<evidence type="ECO:0000313" key="1">
    <source>
        <dbReference type="EMBL" id="SPC82131.1"/>
    </source>
</evidence>
<organism evidence="1">
    <name type="scientific">Fagus sylvatica</name>
    <name type="common">Beechnut</name>
    <dbReference type="NCBI Taxonomy" id="28930"/>
    <lineage>
        <taxon>Eukaryota</taxon>
        <taxon>Viridiplantae</taxon>
        <taxon>Streptophyta</taxon>
        <taxon>Embryophyta</taxon>
        <taxon>Tracheophyta</taxon>
        <taxon>Spermatophyta</taxon>
        <taxon>Magnoliopsida</taxon>
        <taxon>eudicotyledons</taxon>
        <taxon>Gunneridae</taxon>
        <taxon>Pentapetalae</taxon>
        <taxon>rosids</taxon>
        <taxon>fabids</taxon>
        <taxon>Fagales</taxon>
        <taxon>Fagaceae</taxon>
        <taxon>Fagus</taxon>
    </lineage>
</organism>
<gene>
    <name evidence="1" type="ORF">FSB_LOCUS10013</name>
</gene>